<comment type="caution">
    <text evidence="3">The sequence shown here is derived from an EMBL/GenBank/DDBJ whole genome shotgun (WGS) entry which is preliminary data.</text>
</comment>
<keyword evidence="2" id="KW-0812">Transmembrane</keyword>
<reference evidence="3 4" key="1">
    <citation type="journal article" date="2024" name="bioRxiv">
        <title>Comparative genomics of Cryptococcus and Kwoniella reveals pathogenesis evolution and contrasting karyotype dynamics via intercentromeric recombination or chromosome fusion.</title>
        <authorList>
            <person name="Coelho M.A."/>
            <person name="David-Palma M."/>
            <person name="Shea T."/>
            <person name="Bowers K."/>
            <person name="McGinley-Smith S."/>
            <person name="Mohammad A.W."/>
            <person name="Gnirke A."/>
            <person name="Yurkov A.M."/>
            <person name="Nowrousian M."/>
            <person name="Sun S."/>
            <person name="Cuomo C.A."/>
            <person name="Heitman J."/>
        </authorList>
    </citation>
    <scope>NUCLEOTIDE SEQUENCE [LARGE SCALE GENOMIC DNA]</scope>
    <source>
        <strain evidence="3 4">CBS 13917</strain>
    </source>
</reference>
<dbReference type="Proteomes" id="UP001388673">
    <property type="component" value="Unassembled WGS sequence"/>
</dbReference>
<sequence length="398" mass="41475">MSSSLWISDASPLFFYSPASAYFAGQNLAGWTGQDGTSASGVAGIPSTYHTTRGIASVILPSIYAKTFSPIFTTPDNYNISLQVNTEPALPWTSGQNWTSPRQDFNPQTFQLDVICEDGQDGDCADFVLEGAWIGTELTPSGAPMDSVTLDDSSPLVQYTGFAPVGTNNEIVQVTSADYDHTLSMTSAEGATAQITFTGASLSISGVTAPSLSTYTVTLDNHTTATFDANNSVTAHNTLLYFVSNLDTTATHTLMLESGGGLVIDSFTANGPKGGVGFGGNINGTATTLGPGSATATSANSNGTPLGNNGPATSGGSPNAGVIVGAVLGTIAGLGITAYIIRRHITRQPKKDPEKKVSPWDEANLLQNMKNEEVHVTTAANQRYVYPGLIAHSDLKKK</sequence>
<dbReference type="AlphaFoldDB" id="A0AAW0Z4V2"/>
<name>A0AAW0Z4V2_9TREE</name>
<dbReference type="EMBL" id="JBCAWK010000002">
    <property type="protein sequence ID" value="KAK8865991.1"/>
    <property type="molecule type" value="Genomic_DNA"/>
</dbReference>
<evidence type="ECO:0000256" key="1">
    <source>
        <dbReference type="SAM" id="MobiDB-lite"/>
    </source>
</evidence>
<feature type="transmembrane region" description="Helical" evidence="2">
    <location>
        <begin position="320"/>
        <end position="341"/>
    </location>
</feature>
<keyword evidence="2" id="KW-1133">Transmembrane helix</keyword>
<dbReference type="RefSeq" id="XP_066805470.1">
    <property type="nucleotide sequence ID" value="XM_066944269.1"/>
</dbReference>
<gene>
    <name evidence="3" type="ORF">IAR55_001141</name>
</gene>
<dbReference type="KEGG" id="kne:92178400"/>
<keyword evidence="2" id="KW-0472">Membrane</keyword>
<evidence type="ECO:0000313" key="3">
    <source>
        <dbReference type="EMBL" id="KAK8865991.1"/>
    </source>
</evidence>
<feature type="region of interest" description="Disordered" evidence="1">
    <location>
        <begin position="289"/>
        <end position="313"/>
    </location>
</feature>
<protein>
    <submittedName>
        <fullName evidence="3">Uncharacterized protein</fullName>
    </submittedName>
</protein>
<proteinExistence type="predicted"/>
<accession>A0AAW0Z4V2</accession>
<evidence type="ECO:0000256" key="2">
    <source>
        <dbReference type="SAM" id="Phobius"/>
    </source>
</evidence>
<keyword evidence="4" id="KW-1185">Reference proteome</keyword>
<dbReference type="Gene3D" id="2.60.120.260">
    <property type="entry name" value="Galactose-binding domain-like"/>
    <property type="match status" value="1"/>
</dbReference>
<organism evidence="3 4">
    <name type="scientific">Kwoniella newhampshirensis</name>
    <dbReference type="NCBI Taxonomy" id="1651941"/>
    <lineage>
        <taxon>Eukaryota</taxon>
        <taxon>Fungi</taxon>
        <taxon>Dikarya</taxon>
        <taxon>Basidiomycota</taxon>
        <taxon>Agaricomycotina</taxon>
        <taxon>Tremellomycetes</taxon>
        <taxon>Tremellales</taxon>
        <taxon>Cryptococcaceae</taxon>
        <taxon>Kwoniella</taxon>
    </lineage>
</organism>
<dbReference type="GeneID" id="92178400"/>
<evidence type="ECO:0000313" key="4">
    <source>
        <dbReference type="Proteomes" id="UP001388673"/>
    </source>
</evidence>